<protein>
    <submittedName>
        <fullName evidence="1">Uncharacterized protein</fullName>
    </submittedName>
</protein>
<dbReference type="AlphaFoldDB" id="A0A0E9SNR1"/>
<proteinExistence type="predicted"/>
<reference evidence="1" key="1">
    <citation type="submission" date="2014-11" db="EMBL/GenBank/DDBJ databases">
        <authorList>
            <person name="Amaro Gonzalez C."/>
        </authorList>
    </citation>
    <scope>NUCLEOTIDE SEQUENCE</scope>
</reference>
<name>A0A0E9SNR1_ANGAN</name>
<organism evidence="1">
    <name type="scientific">Anguilla anguilla</name>
    <name type="common">European freshwater eel</name>
    <name type="synonym">Muraena anguilla</name>
    <dbReference type="NCBI Taxonomy" id="7936"/>
    <lineage>
        <taxon>Eukaryota</taxon>
        <taxon>Metazoa</taxon>
        <taxon>Chordata</taxon>
        <taxon>Craniata</taxon>
        <taxon>Vertebrata</taxon>
        <taxon>Euteleostomi</taxon>
        <taxon>Actinopterygii</taxon>
        <taxon>Neopterygii</taxon>
        <taxon>Teleostei</taxon>
        <taxon>Anguilliformes</taxon>
        <taxon>Anguillidae</taxon>
        <taxon>Anguilla</taxon>
    </lineage>
</organism>
<evidence type="ECO:0000313" key="1">
    <source>
        <dbReference type="EMBL" id="JAH42163.1"/>
    </source>
</evidence>
<sequence length="28" mass="2957">MTGLFLSANRQLEATGKSLKGPLSNYGC</sequence>
<accession>A0A0E9SNR1</accession>
<reference evidence="1" key="2">
    <citation type="journal article" date="2015" name="Fish Shellfish Immunol.">
        <title>Early steps in the European eel (Anguilla anguilla)-Vibrio vulnificus interaction in the gills: Role of the RtxA13 toxin.</title>
        <authorList>
            <person name="Callol A."/>
            <person name="Pajuelo D."/>
            <person name="Ebbesson L."/>
            <person name="Teles M."/>
            <person name="MacKenzie S."/>
            <person name="Amaro C."/>
        </authorList>
    </citation>
    <scope>NUCLEOTIDE SEQUENCE</scope>
</reference>
<dbReference type="EMBL" id="GBXM01066414">
    <property type="protein sequence ID" value="JAH42163.1"/>
    <property type="molecule type" value="Transcribed_RNA"/>
</dbReference>